<feature type="region of interest" description="Disordered" evidence="1">
    <location>
        <begin position="30"/>
        <end position="60"/>
    </location>
</feature>
<feature type="compositionally biased region" description="Low complexity" evidence="1">
    <location>
        <begin position="46"/>
        <end position="60"/>
    </location>
</feature>
<accession>A0A9N9ANT9</accession>
<dbReference type="EMBL" id="CAJVPY010001804">
    <property type="protein sequence ID" value="CAG8537280.1"/>
    <property type="molecule type" value="Genomic_DNA"/>
</dbReference>
<dbReference type="Proteomes" id="UP000789405">
    <property type="component" value="Unassembled WGS sequence"/>
</dbReference>
<protein>
    <submittedName>
        <fullName evidence="2">3580_t:CDS:1</fullName>
    </submittedName>
</protein>
<organism evidence="2 3">
    <name type="scientific">Dentiscutata erythropus</name>
    <dbReference type="NCBI Taxonomy" id="1348616"/>
    <lineage>
        <taxon>Eukaryota</taxon>
        <taxon>Fungi</taxon>
        <taxon>Fungi incertae sedis</taxon>
        <taxon>Mucoromycota</taxon>
        <taxon>Glomeromycotina</taxon>
        <taxon>Glomeromycetes</taxon>
        <taxon>Diversisporales</taxon>
        <taxon>Gigasporaceae</taxon>
        <taxon>Dentiscutata</taxon>
    </lineage>
</organism>
<sequence>MPNSTPNIMSNSTIPKSISNMFNMFNSISKSILKSNRQKNKDSKSSSKSSTSSKDSSKSFSRLSFKDFIKRRGHMNVSTSNFRYISDKDTDYNNHTKQIEN</sequence>
<name>A0A9N9ANT9_9GLOM</name>
<comment type="caution">
    <text evidence="2">The sequence shown here is derived from an EMBL/GenBank/DDBJ whole genome shotgun (WGS) entry which is preliminary data.</text>
</comment>
<reference evidence="2" key="1">
    <citation type="submission" date="2021-06" db="EMBL/GenBank/DDBJ databases">
        <authorList>
            <person name="Kallberg Y."/>
            <person name="Tangrot J."/>
            <person name="Rosling A."/>
        </authorList>
    </citation>
    <scope>NUCLEOTIDE SEQUENCE</scope>
    <source>
        <strain evidence="2">MA453B</strain>
    </source>
</reference>
<proteinExistence type="predicted"/>
<evidence type="ECO:0000313" key="2">
    <source>
        <dbReference type="EMBL" id="CAG8537280.1"/>
    </source>
</evidence>
<evidence type="ECO:0000256" key="1">
    <source>
        <dbReference type="SAM" id="MobiDB-lite"/>
    </source>
</evidence>
<gene>
    <name evidence="2" type="ORF">DERYTH_LOCUS4633</name>
</gene>
<keyword evidence="3" id="KW-1185">Reference proteome</keyword>
<evidence type="ECO:0000313" key="3">
    <source>
        <dbReference type="Proteomes" id="UP000789405"/>
    </source>
</evidence>
<feature type="region of interest" description="Disordered" evidence="1">
    <location>
        <begin position="79"/>
        <end position="101"/>
    </location>
</feature>
<dbReference type="AlphaFoldDB" id="A0A9N9ANT9"/>
<feature type="compositionally biased region" description="Basic and acidic residues" evidence="1">
    <location>
        <begin position="85"/>
        <end position="101"/>
    </location>
</feature>